<comment type="caution">
    <text evidence="2">The sequence shown here is derived from an EMBL/GenBank/DDBJ whole genome shotgun (WGS) entry which is preliminary data.</text>
</comment>
<dbReference type="SUPFAM" id="SSF75304">
    <property type="entry name" value="Amidase signature (AS) enzymes"/>
    <property type="match status" value="1"/>
</dbReference>
<keyword evidence="3" id="KW-1185">Reference proteome</keyword>
<protein>
    <submittedName>
        <fullName evidence="2">Amidase</fullName>
    </submittedName>
</protein>
<gene>
    <name evidence="2" type="ORF">OVY01_00515</name>
</gene>
<dbReference type="InterPro" id="IPR036928">
    <property type="entry name" value="AS_sf"/>
</dbReference>
<dbReference type="Proteomes" id="UP001082899">
    <property type="component" value="Unassembled WGS sequence"/>
</dbReference>
<evidence type="ECO:0000313" key="2">
    <source>
        <dbReference type="EMBL" id="MCY0385746.1"/>
    </source>
</evidence>
<dbReference type="NCBIfam" id="NF005460">
    <property type="entry name" value="PRK07056.1"/>
    <property type="match status" value="1"/>
</dbReference>
<feature type="domain" description="Amidase" evidence="1">
    <location>
        <begin position="27"/>
        <end position="448"/>
    </location>
</feature>
<dbReference type="InterPro" id="IPR000120">
    <property type="entry name" value="Amidase"/>
</dbReference>
<reference evidence="2" key="1">
    <citation type="submission" date="2022-11" db="EMBL/GenBank/DDBJ databases">
        <title>Robbsia betulipollinis sp. nov., isolated from pollen of birch (Betula pendula).</title>
        <authorList>
            <person name="Shi H."/>
            <person name="Ambika Manirajan B."/>
            <person name="Ratering S."/>
            <person name="Geissler-Plaum R."/>
            <person name="Schnell S."/>
        </authorList>
    </citation>
    <scope>NUCLEOTIDE SEQUENCE</scope>
    <source>
        <strain evidence="2">Bb-Pol-6</strain>
    </source>
</reference>
<dbReference type="InterPro" id="IPR020556">
    <property type="entry name" value="Amidase_CS"/>
</dbReference>
<evidence type="ECO:0000259" key="1">
    <source>
        <dbReference type="Pfam" id="PF01425"/>
    </source>
</evidence>
<accession>A0ABT3ZGU1</accession>
<name>A0ABT3ZGU1_9BURK</name>
<dbReference type="InterPro" id="IPR023631">
    <property type="entry name" value="Amidase_dom"/>
</dbReference>
<dbReference type="RefSeq" id="WP_267844868.1">
    <property type="nucleotide sequence ID" value="NZ_JAPMXC010000001.1"/>
</dbReference>
<proteinExistence type="predicted"/>
<organism evidence="2 3">
    <name type="scientific">Robbsia betulipollinis</name>
    <dbReference type="NCBI Taxonomy" id="2981849"/>
    <lineage>
        <taxon>Bacteria</taxon>
        <taxon>Pseudomonadati</taxon>
        <taxon>Pseudomonadota</taxon>
        <taxon>Betaproteobacteria</taxon>
        <taxon>Burkholderiales</taxon>
        <taxon>Burkholderiaceae</taxon>
        <taxon>Robbsia</taxon>
    </lineage>
</organism>
<dbReference type="EMBL" id="JAPMXC010000001">
    <property type="protein sequence ID" value="MCY0385746.1"/>
    <property type="molecule type" value="Genomic_DNA"/>
</dbReference>
<dbReference type="Gene3D" id="3.90.1300.10">
    <property type="entry name" value="Amidase signature (AS) domain"/>
    <property type="match status" value="1"/>
</dbReference>
<evidence type="ECO:0000313" key="3">
    <source>
        <dbReference type="Proteomes" id="UP001082899"/>
    </source>
</evidence>
<dbReference type="PANTHER" id="PTHR11895:SF176">
    <property type="entry name" value="AMIDASE AMID-RELATED"/>
    <property type="match status" value="1"/>
</dbReference>
<dbReference type="PROSITE" id="PS00571">
    <property type="entry name" value="AMIDASES"/>
    <property type="match status" value="1"/>
</dbReference>
<sequence length="460" mass="46792">MTPFAPLTPLATLAAQLDSGACTSRALLETCLERIDADAAAGGAAFIAVDPEGARASADAQDALRRTGVALSPLAGLPISIKDLFDIRGQVTRAGSVALADARPATQDAAAVARLRQAGAVLVGRTNMSEFAFSGLGVNPHYGTPLSPWHPDEARLAGGSSSGAGVSVARGMAAAALGTDTGGSIRIPAAFCGLTGFKPTARRVPGDGAFPLSPTLDSFGPLAPRVACCALLDALLAGAPGTADDLVPPERTAAGLRLAVLRNVVQDDLDPDVAAGFAAALTRLSAQGATLIDIDVPAFGGIATMSRFALPGIEAFAAHRHRLAGRSAVYDPRVLSRILKGESASAADYLDLLAARAALIDAARVAFAGFDAVLMPSVAVVPPRLAAVERDDAAFTRVNALVLRNPTLVNLLDGCALTIPCGGKEGETSAAPVGLGVFALANRDRHLLAMGRGIERAVRR</sequence>
<dbReference type="Pfam" id="PF01425">
    <property type="entry name" value="Amidase"/>
    <property type="match status" value="1"/>
</dbReference>
<dbReference type="PANTHER" id="PTHR11895">
    <property type="entry name" value="TRANSAMIDASE"/>
    <property type="match status" value="1"/>
</dbReference>